<proteinExistence type="predicted"/>
<gene>
    <name evidence="2" type="ORF">LX32DRAFT_269143</name>
</gene>
<evidence type="ECO:0000313" key="2">
    <source>
        <dbReference type="EMBL" id="KAK2031589.1"/>
    </source>
</evidence>
<evidence type="ECO:0000256" key="1">
    <source>
        <dbReference type="SAM" id="MobiDB-lite"/>
    </source>
</evidence>
<dbReference type="Proteomes" id="UP001232148">
    <property type="component" value="Unassembled WGS sequence"/>
</dbReference>
<dbReference type="EMBL" id="MU842839">
    <property type="protein sequence ID" value="KAK2031589.1"/>
    <property type="molecule type" value="Genomic_DNA"/>
</dbReference>
<dbReference type="AlphaFoldDB" id="A0AAD9M3D0"/>
<name>A0AAD9M3D0_9PEZI</name>
<comment type="caution">
    <text evidence="2">The sequence shown here is derived from an EMBL/GenBank/DDBJ whole genome shotgun (WGS) entry which is preliminary data.</text>
</comment>
<accession>A0AAD9M3D0</accession>
<reference evidence="2" key="1">
    <citation type="submission" date="2021-06" db="EMBL/GenBank/DDBJ databases">
        <title>Comparative genomics, transcriptomics and evolutionary studies reveal genomic signatures of adaptation to plant cell wall in hemibiotrophic fungi.</title>
        <authorList>
            <consortium name="DOE Joint Genome Institute"/>
            <person name="Baroncelli R."/>
            <person name="Diaz J.F."/>
            <person name="Benocci T."/>
            <person name="Peng M."/>
            <person name="Battaglia E."/>
            <person name="Haridas S."/>
            <person name="Andreopoulos W."/>
            <person name="Labutti K."/>
            <person name="Pangilinan J."/>
            <person name="Floch G.L."/>
            <person name="Makela M.R."/>
            <person name="Henrissat B."/>
            <person name="Grigoriev I.V."/>
            <person name="Crouch J.A."/>
            <person name="De Vries R.P."/>
            <person name="Sukno S.A."/>
            <person name="Thon M.R."/>
        </authorList>
    </citation>
    <scope>NUCLEOTIDE SEQUENCE</scope>
    <source>
        <strain evidence="2">MAFF235873</strain>
    </source>
</reference>
<protein>
    <submittedName>
        <fullName evidence="2">Uncharacterized protein</fullName>
    </submittedName>
</protein>
<organism evidence="2 3">
    <name type="scientific">Colletotrichum zoysiae</name>
    <dbReference type="NCBI Taxonomy" id="1216348"/>
    <lineage>
        <taxon>Eukaryota</taxon>
        <taxon>Fungi</taxon>
        <taxon>Dikarya</taxon>
        <taxon>Ascomycota</taxon>
        <taxon>Pezizomycotina</taxon>
        <taxon>Sordariomycetes</taxon>
        <taxon>Hypocreomycetidae</taxon>
        <taxon>Glomerellales</taxon>
        <taxon>Glomerellaceae</taxon>
        <taxon>Colletotrichum</taxon>
        <taxon>Colletotrichum graminicola species complex</taxon>
    </lineage>
</organism>
<evidence type="ECO:0000313" key="3">
    <source>
        <dbReference type="Proteomes" id="UP001232148"/>
    </source>
</evidence>
<keyword evidence="3" id="KW-1185">Reference proteome</keyword>
<sequence length="151" mass="16694">MSGDGVRSRRRGTTAALPPAGGGGRGLRNDDSRGGWPEYLLCWREERERECVCVLLTGVWGGRRCRKFVGRLACVQSRARAKARSRGCEERRFRPLGALDDPRHPVYYKSDRPAKREVAVGCELEGRVFIGRDQVSAAGRENVMAETTSGG</sequence>
<feature type="region of interest" description="Disordered" evidence="1">
    <location>
        <begin position="1"/>
        <end position="29"/>
    </location>
</feature>